<dbReference type="AlphaFoldDB" id="A0A0D9YAK8"/>
<evidence type="ECO:0000313" key="3">
    <source>
        <dbReference type="Proteomes" id="UP000026961"/>
    </source>
</evidence>
<reference evidence="2" key="3">
    <citation type="submission" date="2018-05" db="EMBL/GenBank/DDBJ databases">
        <title>OgluRS3 (Oryza glumaepatula Reference Sequence Version 3).</title>
        <authorList>
            <person name="Zhang J."/>
            <person name="Kudrna D."/>
            <person name="Lee S."/>
            <person name="Talag J."/>
            <person name="Welchert J."/>
            <person name="Wing R.A."/>
        </authorList>
    </citation>
    <scope>NUCLEOTIDE SEQUENCE [LARGE SCALE GENOMIC DNA]</scope>
</reference>
<keyword evidence="3" id="KW-1185">Reference proteome</keyword>
<evidence type="ECO:0000313" key="2">
    <source>
        <dbReference type="EnsemblPlants" id="OGLUM01G23300.1"/>
    </source>
</evidence>
<name>A0A0D9YAK8_9ORYZ</name>
<proteinExistence type="predicted"/>
<dbReference type="EnsemblPlants" id="OGLUM01G23300.1">
    <property type="protein sequence ID" value="OGLUM01G23300.1"/>
    <property type="gene ID" value="OGLUM01G23300"/>
</dbReference>
<dbReference type="Proteomes" id="UP000026961">
    <property type="component" value="Chromosome 1"/>
</dbReference>
<dbReference type="HOGENOM" id="CLU_2761873_0_0_1"/>
<dbReference type="Gramene" id="OGLUM01G23300.1">
    <property type="protein sequence ID" value="OGLUM01G23300.1"/>
    <property type="gene ID" value="OGLUM01G23300"/>
</dbReference>
<reference evidence="2" key="1">
    <citation type="submission" date="2013-08" db="EMBL/GenBank/DDBJ databases">
        <title>Oryza genome evolution.</title>
        <authorList>
            <person name="Wing R.A."/>
            <person name="Panaud O."/>
            <person name="Oliveira A.C."/>
        </authorList>
    </citation>
    <scope>NUCLEOTIDE SEQUENCE</scope>
</reference>
<accession>A0A0D9YAK8</accession>
<evidence type="ECO:0000256" key="1">
    <source>
        <dbReference type="SAM" id="MobiDB-lite"/>
    </source>
</evidence>
<reference evidence="2" key="2">
    <citation type="submission" date="2015-04" db="UniProtKB">
        <authorList>
            <consortium name="EnsemblPlants"/>
        </authorList>
    </citation>
    <scope>IDENTIFICATION</scope>
</reference>
<organism evidence="2">
    <name type="scientific">Oryza glumipatula</name>
    <dbReference type="NCBI Taxonomy" id="40148"/>
    <lineage>
        <taxon>Eukaryota</taxon>
        <taxon>Viridiplantae</taxon>
        <taxon>Streptophyta</taxon>
        <taxon>Embryophyta</taxon>
        <taxon>Tracheophyta</taxon>
        <taxon>Spermatophyta</taxon>
        <taxon>Magnoliopsida</taxon>
        <taxon>Liliopsida</taxon>
        <taxon>Poales</taxon>
        <taxon>Poaceae</taxon>
        <taxon>BOP clade</taxon>
        <taxon>Oryzoideae</taxon>
        <taxon>Oryzeae</taxon>
        <taxon>Oryzinae</taxon>
        <taxon>Oryza</taxon>
    </lineage>
</organism>
<feature type="region of interest" description="Disordered" evidence="1">
    <location>
        <begin position="1"/>
        <end position="70"/>
    </location>
</feature>
<sequence>MEGSGRIGQMWPPERRTSWMRGHVTSMEREGVTTMPMRARRRRRRGGVAADERRVGGRRARQREEGVAAS</sequence>
<protein>
    <submittedName>
        <fullName evidence="2">Uncharacterized protein</fullName>
    </submittedName>
</protein>